<evidence type="ECO:0000256" key="1">
    <source>
        <dbReference type="ARBA" id="ARBA00022670"/>
    </source>
</evidence>
<evidence type="ECO:0000256" key="4">
    <source>
        <dbReference type="ARBA" id="ARBA00022833"/>
    </source>
</evidence>
<keyword evidence="8" id="KW-0472">Membrane</keyword>
<reference evidence="10 11" key="1">
    <citation type="submission" date="2024-07" db="EMBL/GenBank/DDBJ databases">
        <authorList>
            <person name="Thanompreechachai J."/>
            <person name="Duangmal K."/>
        </authorList>
    </citation>
    <scope>NUCLEOTIDE SEQUENCE [LARGE SCALE GENOMIC DNA]</scope>
    <source>
        <strain evidence="10 11">LSe6-4</strain>
    </source>
</reference>
<feature type="transmembrane region" description="Helical" evidence="8">
    <location>
        <begin position="87"/>
        <end position="107"/>
    </location>
</feature>
<keyword evidence="8" id="KW-1133">Transmembrane helix</keyword>
<keyword evidence="11" id="KW-1185">Reference proteome</keyword>
<gene>
    <name evidence="10" type="ORF">AB2L27_11540</name>
</gene>
<dbReference type="PANTHER" id="PTHR34978">
    <property type="entry name" value="POSSIBLE SENSOR-TRANSDUCER PROTEIN BLAR"/>
    <property type="match status" value="1"/>
</dbReference>
<comment type="cofactor">
    <cofactor evidence="6">
        <name>Zn(2+)</name>
        <dbReference type="ChEBI" id="CHEBI:29105"/>
    </cofactor>
    <text evidence="6">Binds 1 zinc ion per subunit.</text>
</comment>
<dbReference type="Pfam" id="PF01435">
    <property type="entry name" value="Peptidase_M48"/>
    <property type="match status" value="1"/>
</dbReference>
<feature type="transmembrane region" description="Helical" evidence="8">
    <location>
        <begin position="45"/>
        <end position="66"/>
    </location>
</feature>
<evidence type="ECO:0000256" key="2">
    <source>
        <dbReference type="ARBA" id="ARBA00022723"/>
    </source>
</evidence>
<name>A0ABV4H1E1_9ACTN</name>
<evidence type="ECO:0000259" key="9">
    <source>
        <dbReference type="Pfam" id="PF01435"/>
    </source>
</evidence>
<dbReference type="InterPro" id="IPR001915">
    <property type="entry name" value="Peptidase_M48"/>
</dbReference>
<evidence type="ECO:0000256" key="8">
    <source>
        <dbReference type="SAM" id="Phobius"/>
    </source>
</evidence>
<comment type="similarity">
    <text evidence="6">Belongs to the peptidase M48 family.</text>
</comment>
<keyword evidence="2" id="KW-0479">Metal-binding</keyword>
<comment type="caution">
    <text evidence="10">The sequence shown here is derived from an EMBL/GenBank/DDBJ whole genome shotgun (WGS) entry which is preliminary data.</text>
</comment>
<sequence>MLHVPDALDVLVPSALAGTVLLRAGAARAAVTACPARAVRLLGTAAAAATLAAATAVVAVVVVLLARLPVVSAWGRWSTAALPEPRVSWVWSVPVALALLATSVALVRHVVLALRQLWAADTLGRALGASRTSPGWVVVEDPRPDAFALPAFPLPRRLRARGSATARAGSTGRVVVSHGMLRALTPDQQRVLLEHERSHLEHRHHLWVQLGELVAVVNPLLSGVPGWVRDAAERQADLDAAERVGDRTLTAQAIAAAALARSRTPPAPARGRPGLHATGGDVARRVEFLLRTGTRGPSGRGSVVVLWAVVGLSLLTGAGTLYSLGDRLQQARVESVTQVSDTTADGGTTAPGPAGR</sequence>
<evidence type="ECO:0000313" key="11">
    <source>
        <dbReference type="Proteomes" id="UP001565927"/>
    </source>
</evidence>
<evidence type="ECO:0000313" key="10">
    <source>
        <dbReference type="EMBL" id="MEZ0165392.1"/>
    </source>
</evidence>
<keyword evidence="3 6" id="KW-0378">Hydrolase</keyword>
<dbReference type="InterPro" id="IPR052173">
    <property type="entry name" value="Beta-lactam_resp_regulator"/>
</dbReference>
<keyword evidence="4 6" id="KW-0862">Zinc</keyword>
<proteinExistence type="inferred from homology"/>
<keyword evidence="5 6" id="KW-0482">Metalloprotease</keyword>
<evidence type="ECO:0000256" key="5">
    <source>
        <dbReference type="ARBA" id="ARBA00023049"/>
    </source>
</evidence>
<evidence type="ECO:0000256" key="7">
    <source>
        <dbReference type="SAM" id="MobiDB-lite"/>
    </source>
</evidence>
<evidence type="ECO:0000256" key="6">
    <source>
        <dbReference type="RuleBase" id="RU003983"/>
    </source>
</evidence>
<dbReference type="EMBL" id="JBGFTU010000011">
    <property type="protein sequence ID" value="MEZ0165392.1"/>
    <property type="molecule type" value="Genomic_DNA"/>
</dbReference>
<keyword evidence="8" id="KW-0812">Transmembrane</keyword>
<feature type="transmembrane region" description="Helical" evidence="8">
    <location>
        <begin position="304"/>
        <end position="324"/>
    </location>
</feature>
<feature type="domain" description="Peptidase M48" evidence="9">
    <location>
        <begin position="168"/>
        <end position="207"/>
    </location>
</feature>
<dbReference type="RefSeq" id="WP_370441611.1">
    <property type="nucleotide sequence ID" value="NZ_JBGFTU010000011.1"/>
</dbReference>
<accession>A0ABV4H1E1</accession>
<dbReference type="CDD" id="cd07326">
    <property type="entry name" value="M56_BlaR1_MecR1_like"/>
    <property type="match status" value="1"/>
</dbReference>
<evidence type="ECO:0000256" key="3">
    <source>
        <dbReference type="ARBA" id="ARBA00022801"/>
    </source>
</evidence>
<dbReference type="PANTHER" id="PTHR34978:SF3">
    <property type="entry name" value="SLR0241 PROTEIN"/>
    <property type="match status" value="1"/>
</dbReference>
<organism evidence="10 11">
    <name type="scientific">Kineococcus halophytocola</name>
    <dbReference type="NCBI Taxonomy" id="3234027"/>
    <lineage>
        <taxon>Bacteria</taxon>
        <taxon>Bacillati</taxon>
        <taxon>Actinomycetota</taxon>
        <taxon>Actinomycetes</taxon>
        <taxon>Kineosporiales</taxon>
        <taxon>Kineosporiaceae</taxon>
        <taxon>Kineococcus</taxon>
    </lineage>
</organism>
<feature type="compositionally biased region" description="Low complexity" evidence="7">
    <location>
        <begin position="341"/>
        <end position="356"/>
    </location>
</feature>
<dbReference type="Proteomes" id="UP001565927">
    <property type="component" value="Unassembled WGS sequence"/>
</dbReference>
<protein>
    <submittedName>
        <fullName evidence="10">M56 family metallopeptidase</fullName>
    </submittedName>
</protein>
<dbReference type="Gene3D" id="3.30.2010.10">
    <property type="entry name" value="Metalloproteases ('zincins'), catalytic domain"/>
    <property type="match status" value="1"/>
</dbReference>
<feature type="region of interest" description="Disordered" evidence="7">
    <location>
        <begin position="336"/>
        <end position="356"/>
    </location>
</feature>
<keyword evidence="1 6" id="KW-0645">Protease</keyword>